<reference evidence="4" key="1">
    <citation type="journal article" date="2014" name="Int. J. Syst. Evol. Microbiol.">
        <title>Complete genome sequence of Corynebacterium casei LMG S-19264T (=DSM 44701T), isolated from a smear-ripened cheese.</title>
        <authorList>
            <consortium name="US DOE Joint Genome Institute (JGI-PGF)"/>
            <person name="Walter F."/>
            <person name="Albersmeier A."/>
            <person name="Kalinowski J."/>
            <person name="Ruckert C."/>
        </authorList>
    </citation>
    <scope>NUCLEOTIDE SEQUENCE</scope>
    <source>
        <strain evidence="4">CGMCC 1.12924</strain>
    </source>
</reference>
<comment type="caution">
    <text evidence="4">The sequence shown here is derived from an EMBL/GenBank/DDBJ whole genome shotgun (WGS) entry which is preliminary data.</text>
</comment>
<evidence type="ECO:0000256" key="2">
    <source>
        <dbReference type="SAM" id="Phobius"/>
    </source>
</evidence>
<dbReference type="InterPro" id="IPR018764">
    <property type="entry name" value="RskA_C"/>
</dbReference>
<feature type="domain" description="Anti-sigma K factor RskA C-terminal" evidence="3">
    <location>
        <begin position="95"/>
        <end position="252"/>
    </location>
</feature>
<dbReference type="Proteomes" id="UP000652231">
    <property type="component" value="Unassembled WGS sequence"/>
</dbReference>
<keyword evidence="2" id="KW-0812">Transmembrane</keyword>
<keyword evidence="1" id="KW-0175">Coiled coil</keyword>
<feature type="transmembrane region" description="Helical" evidence="2">
    <location>
        <begin position="88"/>
        <end position="108"/>
    </location>
</feature>
<evidence type="ECO:0000313" key="4">
    <source>
        <dbReference type="EMBL" id="GGD97970.1"/>
    </source>
</evidence>
<dbReference type="InterPro" id="IPR051474">
    <property type="entry name" value="Anti-sigma-K/W_factor"/>
</dbReference>
<keyword evidence="2" id="KW-0472">Membrane</keyword>
<reference evidence="4" key="2">
    <citation type="submission" date="2020-09" db="EMBL/GenBank/DDBJ databases">
        <authorList>
            <person name="Sun Q."/>
            <person name="Zhou Y."/>
        </authorList>
    </citation>
    <scope>NUCLEOTIDE SEQUENCE</scope>
    <source>
        <strain evidence="4">CGMCC 1.12924</strain>
    </source>
</reference>
<gene>
    <name evidence="4" type="ORF">GCM10011312_21930</name>
</gene>
<dbReference type="RefSeq" id="WP_188442474.1">
    <property type="nucleotide sequence ID" value="NZ_BMGK01000009.1"/>
</dbReference>
<evidence type="ECO:0000259" key="3">
    <source>
        <dbReference type="Pfam" id="PF10099"/>
    </source>
</evidence>
<dbReference type="PANTHER" id="PTHR37461:SF1">
    <property type="entry name" value="ANTI-SIGMA-K FACTOR RSKA"/>
    <property type="match status" value="1"/>
</dbReference>
<keyword evidence="2" id="KW-1133">Transmembrane helix</keyword>
<evidence type="ECO:0000256" key="1">
    <source>
        <dbReference type="SAM" id="Coils"/>
    </source>
</evidence>
<dbReference type="PANTHER" id="PTHR37461">
    <property type="entry name" value="ANTI-SIGMA-K FACTOR RSKA"/>
    <property type="match status" value="1"/>
</dbReference>
<keyword evidence="5" id="KW-1185">Reference proteome</keyword>
<dbReference type="AlphaFoldDB" id="A0A8J2Y9A9"/>
<protein>
    <recommendedName>
        <fullName evidence="3">Anti-sigma K factor RskA C-terminal domain-containing protein</fullName>
    </recommendedName>
</protein>
<dbReference type="GO" id="GO:0006417">
    <property type="term" value="P:regulation of translation"/>
    <property type="evidence" value="ECO:0007669"/>
    <property type="project" value="TreeGrafter"/>
</dbReference>
<organism evidence="4 5">
    <name type="scientific">Planktosalinus lacus</name>
    <dbReference type="NCBI Taxonomy" id="1526573"/>
    <lineage>
        <taxon>Bacteria</taxon>
        <taxon>Pseudomonadati</taxon>
        <taxon>Bacteroidota</taxon>
        <taxon>Flavobacteriia</taxon>
        <taxon>Flavobacteriales</taxon>
        <taxon>Flavobacteriaceae</taxon>
        <taxon>Planktosalinus</taxon>
    </lineage>
</organism>
<dbReference type="GO" id="GO:0016989">
    <property type="term" value="F:sigma factor antagonist activity"/>
    <property type="evidence" value="ECO:0007669"/>
    <property type="project" value="TreeGrafter"/>
</dbReference>
<name>A0A8J2Y9A9_9FLAO</name>
<proteinExistence type="predicted"/>
<dbReference type="EMBL" id="BMGK01000009">
    <property type="protein sequence ID" value="GGD97970.1"/>
    <property type="molecule type" value="Genomic_DNA"/>
</dbReference>
<dbReference type="Pfam" id="PF10099">
    <property type="entry name" value="RskA_C"/>
    <property type="match status" value="1"/>
</dbReference>
<accession>A0A8J2Y9A9</accession>
<dbReference type="GO" id="GO:0005886">
    <property type="term" value="C:plasma membrane"/>
    <property type="evidence" value="ECO:0007669"/>
    <property type="project" value="InterPro"/>
</dbReference>
<evidence type="ECO:0000313" key="5">
    <source>
        <dbReference type="Proteomes" id="UP000652231"/>
    </source>
</evidence>
<feature type="coiled-coil region" evidence="1">
    <location>
        <begin position="111"/>
        <end position="152"/>
    </location>
</feature>
<sequence>MTAKEYIESGDLELFVYGALTPEQNKSIHAAMRKYPEVKQEVEKIEATLKKLAENTSPPVSEHTWKKIENKLFKTKIRTIGSKHSTNWSAILGWAASIVLIVGIFWLFNQNNAIKNELVEVQNENQNLLEEIVSKEERLADTESLLNILRDRDIKIVNLPGNAPVAPNAYAKVFYNENSNTVHLDARGLPEPPEGMVYQVWSLKMDPLTPTSIGLLDNFTKDENKVFLLEDIPISEGFGITLEPTGGSETPTLEQLYTIGVI</sequence>